<name>A0ABP9AIS3_9ACTN</name>
<evidence type="ECO:0000259" key="2">
    <source>
        <dbReference type="Pfam" id="PF07510"/>
    </source>
</evidence>
<evidence type="ECO:0000313" key="4">
    <source>
        <dbReference type="Proteomes" id="UP001501265"/>
    </source>
</evidence>
<protein>
    <submittedName>
        <fullName evidence="3">HNH endonuclease family protein</fullName>
    </submittedName>
</protein>
<keyword evidence="3" id="KW-0540">Nuclease</keyword>
<dbReference type="GO" id="GO:0004519">
    <property type="term" value="F:endonuclease activity"/>
    <property type="evidence" value="ECO:0007669"/>
    <property type="project" value="UniProtKB-KW"/>
</dbReference>
<feature type="chain" id="PRO_5046415133" evidence="1">
    <location>
        <begin position="24"/>
        <end position="218"/>
    </location>
</feature>
<dbReference type="EMBL" id="BAABIG010000001">
    <property type="protein sequence ID" value="GAA4781683.1"/>
    <property type="molecule type" value="Genomic_DNA"/>
</dbReference>
<dbReference type="PANTHER" id="PTHR24094">
    <property type="entry name" value="SECRETED PROTEIN"/>
    <property type="match status" value="1"/>
</dbReference>
<proteinExistence type="predicted"/>
<dbReference type="Pfam" id="PF07510">
    <property type="entry name" value="GmrSD_C"/>
    <property type="match status" value="1"/>
</dbReference>
<sequence length="218" mass="23633">MRILATFATVGAALAALITPAHAADPGTTSTLPVRSLLEALPVREETGAGYDRGAFRHWTDADKDGCSTRVEVLLEEAVNAPVLSGRCTLTGGTWYSPYDDTYVDGARGLDVDHLVPLKESWDSGAGTWSAAEREAYANDLDDPRALIAVTARSNRSKSDQDPATWQPPAEAYRCKYFSHWVTVKTRYSLAIDPAEQEALTQLAGQCPNEPVTVEHAR</sequence>
<keyword evidence="4" id="KW-1185">Reference proteome</keyword>
<dbReference type="PANTHER" id="PTHR24094:SF15">
    <property type="entry name" value="AMP-DEPENDENT SYNTHETASE_LIGASE DOMAIN-CONTAINING PROTEIN-RELATED"/>
    <property type="match status" value="1"/>
</dbReference>
<organism evidence="3 4">
    <name type="scientific">Streptomyces ziwulingensis</name>
    <dbReference type="NCBI Taxonomy" id="1045501"/>
    <lineage>
        <taxon>Bacteria</taxon>
        <taxon>Bacillati</taxon>
        <taxon>Actinomycetota</taxon>
        <taxon>Actinomycetes</taxon>
        <taxon>Kitasatosporales</taxon>
        <taxon>Streptomycetaceae</taxon>
        <taxon>Streptomyces</taxon>
    </lineage>
</organism>
<evidence type="ECO:0000313" key="3">
    <source>
        <dbReference type="EMBL" id="GAA4781683.1"/>
    </source>
</evidence>
<evidence type="ECO:0000256" key="1">
    <source>
        <dbReference type="SAM" id="SignalP"/>
    </source>
</evidence>
<keyword evidence="3" id="KW-0255">Endonuclease</keyword>
<feature type="domain" description="GmrSD restriction endonucleases C-terminal" evidence="2">
    <location>
        <begin position="97"/>
        <end position="202"/>
    </location>
</feature>
<dbReference type="Proteomes" id="UP001501265">
    <property type="component" value="Unassembled WGS sequence"/>
</dbReference>
<feature type="signal peptide" evidence="1">
    <location>
        <begin position="1"/>
        <end position="23"/>
    </location>
</feature>
<keyword evidence="1" id="KW-0732">Signal</keyword>
<accession>A0ABP9AIS3</accession>
<comment type="caution">
    <text evidence="3">The sequence shown here is derived from an EMBL/GenBank/DDBJ whole genome shotgun (WGS) entry which is preliminary data.</text>
</comment>
<gene>
    <name evidence="3" type="ORF">GCM10023220_00110</name>
</gene>
<reference evidence="4" key="1">
    <citation type="journal article" date="2019" name="Int. J. Syst. Evol. Microbiol.">
        <title>The Global Catalogue of Microorganisms (GCM) 10K type strain sequencing project: providing services to taxonomists for standard genome sequencing and annotation.</title>
        <authorList>
            <consortium name="The Broad Institute Genomics Platform"/>
            <consortium name="The Broad Institute Genome Sequencing Center for Infectious Disease"/>
            <person name="Wu L."/>
            <person name="Ma J."/>
        </authorList>
    </citation>
    <scope>NUCLEOTIDE SEQUENCE [LARGE SCALE GENOMIC DNA]</scope>
    <source>
        <strain evidence="4">JCM 18081</strain>
    </source>
</reference>
<dbReference type="InterPro" id="IPR011089">
    <property type="entry name" value="GmrSD_C"/>
</dbReference>
<keyword evidence="3" id="KW-0378">Hydrolase</keyword>